<keyword evidence="3 6" id="KW-0812">Transmembrane</keyword>
<dbReference type="AlphaFoldDB" id="A0A2C6MHC2"/>
<comment type="caution">
    <text evidence="7">The sequence shown here is derived from an EMBL/GenBank/DDBJ whole genome shotgun (WGS) entry which is preliminary data.</text>
</comment>
<protein>
    <recommendedName>
        <fullName evidence="9">Hydrogenase</fullName>
    </recommendedName>
</protein>
<dbReference type="EMBL" id="AWQQ01000017">
    <property type="protein sequence ID" value="PHJ39668.1"/>
    <property type="molecule type" value="Genomic_DNA"/>
</dbReference>
<accession>A0A2C6MHC2</accession>
<name>A0A2C6MHC2_9FIRM</name>
<keyword evidence="4 6" id="KW-1133">Transmembrane helix</keyword>
<evidence type="ECO:0000256" key="2">
    <source>
        <dbReference type="ARBA" id="ARBA00022475"/>
    </source>
</evidence>
<keyword evidence="2" id="KW-1003">Cell membrane</keyword>
<dbReference type="PANTHER" id="PTHR38601:SF1">
    <property type="entry name" value="HYDROGENASE-4 COMPONENT E"/>
    <property type="match status" value="1"/>
</dbReference>
<evidence type="ECO:0000256" key="6">
    <source>
        <dbReference type="SAM" id="Phobius"/>
    </source>
</evidence>
<organism evidence="7 8">
    <name type="scientific">Desulforamulus profundi</name>
    <dbReference type="NCBI Taxonomy" id="1383067"/>
    <lineage>
        <taxon>Bacteria</taxon>
        <taxon>Bacillati</taxon>
        <taxon>Bacillota</taxon>
        <taxon>Clostridia</taxon>
        <taxon>Eubacteriales</taxon>
        <taxon>Peptococcaceae</taxon>
        <taxon>Desulforamulus</taxon>
    </lineage>
</organism>
<reference evidence="7 8" key="1">
    <citation type="submission" date="2013-09" db="EMBL/GenBank/DDBJ databases">
        <title>Biodegradation of hydrocarbons in the deep terrestrial subsurface : characterization of a microbial consortium composed of two Desulfotomaculum species originating from a deep geological formation.</title>
        <authorList>
            <person name="Aullo T."/>
            <person name="Berlendis S."/>
            <person name="Lascourreges J.-F."/>
            <person name="Dessort D."/>
            <person name="Saint-Laurent S."/>
            <person name="Schraauwers B."/>
            <person name="Mas J."/>
            <person name="Magot M."/>
            <person name="Ranchou-Peyruse A."/>
        </authorList>
    </citation>
    <scope>NUCLEOTIDE SEQUENCE [LARGE SCALE GENOMIC DNA]</scope>
    <source>
        <strain evidence="7 8">Bs107</strain>
    </source>
</reference>
<dbReference type="GO" id="GO:0005886">
    <property type="term" value="C:plasma membrane"/>
    <property type="evidence" value="ECO:0007669"/>
    <property type="project" value="UniProtKB-SubCell"/>
</dbReference>
<evidence type="ECO:0000256" key="4">
    <source>
        <dbReference type="ARBA" id="ARBA00022989"/>
    </source>
</evidence>
<evidence type="ECO:0000256" key="1">
    <source>
        <dbReference type="ARBA" id="ARBA00004651"/>
    </source>
</evidence>
<dbReference type="Proteomes" id="UP000222564">
    <property type="component" value="Unassembled WGS sequence"/>
</dbReference>
<dbReference type="PANTHER" id="PTHR38601">
    <property type="entry name" value="HYDROGENASE-4 COMPONENT E"/>
    <property type="match status" value="1"/>
</dbReference>
<feature type="transmembrane region" description="Helical" evidence="6">
    <location>
        <begin position="91"/>
        <end position="109"/>
    </location>
</feature>
<feature type="transmembrane region" description="Helical" evidence="6">
    <location>
        <begin position="121"/>
        <end position="138"/>
    </location>
</feature>
<evidence type="ECO:0000313" key="8">
    <source>
        <dbReference type="Proteomes" id="UP000222564"/>
    </source>
</evidence>
<evidence type="ECO:0000256" key="5">
    <source>
        <dbReference type="ARBA" id="ARBA00023136"/>
    </source>
</evidence>
<evidence type="ECO:0000256" key="3">
    <source>
        <dbReference type="ARBA" id="ARBA00022692"/>
    </source>
</evidence>
<gene>
    <name evidence="7" type="ORF">P378_02555</name>
</gene>
<sequence>MDLLIGLGLLISTIMLFQIRKISDSIGILALQSVLLSLTAGVMWFKTGISHLLVAAIFTLLVKALLIPYILYYTIRKIDIKREVERFTTQYTSLLIALVLSAMGYYIASDLNLPSKEYGETYLPVSVILIFLGTFIMIDHKKL</sequence>
<keyword evidence="5 6" id="KW-0472">Membrane</keyword>
<feature type="transmembrane region" description="Helical" evidence="6">
    <location>
        <begin position="52"/>
        <end position="71"/>
    </location>
</feature>
<proteinExistence type="predicted"/>
<evidence type="ECO:0000313" key="7">
    <source>
        <dbReference type="EMBL" id="PHJ39668.1"/>
    </source>
</evidence>
<evidence type="ECO:0008006" key="9">
    <source>
        <dbReference type="Google" id="ProtNLM"/>
    </source>
</evidence>
<comment type="subcellular location">
    <subcellularLocation>
        <location evidence="1">Cell membrane</location>
        <topology evidence="1">Multi-pass membrane protein</topology>
    </subcellularLocation>
</comment>
<feature type="transmembrane region" description="Helical" evidence="6">
    <location>
        <begin position="26"/>
        <end position="45"/>
    </location>
</feature>
<dbReference type="InterPro" id="IPR038730">
    <property type="entry name" value="HyfE-like"/>
</dbReference>
<dbReference type="RefSeq" id="WP_207653974.1">
    <property type="nucleotide sequence ID" value="NZ_AWQQ01000017.1"/>
</dbReference>
<keyword evidence="8" id="KW-1185">Reference proteome</keyword>